<dbReference type="SUPFAM" id="SSF53271">
    <property type="entry name" value="PRTase-like"/>
    <property type="match status" value="1"/>
</dbReference>
<dbReference type="AlphaFoldDB" id="A0A2S9XB74"/>
<proteinExistence type="inferred from homology"/>
<feature type="domain" description="Phosphoribosyltransferase" evidence="2">
    <location>
        <begin position="161"/>
        <end position="213"/>
    </location>
</feature>
<dbReference type="Gene3D" id="3.40.50.2020">
    <property type="match status" value="1"/>
</dbReference>
<dbReference type="CDD" id="cd06223">
    <property type="entry name" value="PRTases_typeI"/>
    <property type="match status" value="1"/>
</dbReference>
<keyword evidence="4" id="KW-1185">Reference proteome</keyword>
<reference evidence="3 4" key="1">
    <citation type="submission" date="2018-03" db="EMBL/GenBank/DDBJ databases">
        <title>Draft Genome Sequences of the Obligatory Marine Myxobacteria Enhygromyxa salina SWB005.</title>
        <authorList>
            <person name="Poehlein A."/>
            <person name="Moghaddam J.A."/>
            <person name="Harms H."/>
            <person name="Alanjari M."/>
            <person name="Koenig G.M."/>
            <person name="Daniel R."/>
            <person name="Schaeberle T.F."/>
        </authorList>
    </citation>
    <scope>NUCLEOTIDE SEQUENCE [LARGE SCALE GENOMIC DNA]</scope>
    <source>
        <strain evidence="3 4">SWB005</strain>
    </source>
</reference>
<dbReference type="PANTHER" id="PTHR47505:SF1">
    <property type="entry name" value="DNA UTILIZATION PROTEIN YHGH"/>
    <property type="match status" value="1"/>
</dbReference>
<evidence type="ECO:0000259" key="2">
    <source>
        <dbReference type="Pfam" id="PF00156"/>
    </source>
</evidence>
<dbReference type="EMBL" id="PVNK01000294">
    <property type="protein sequence ID" value="PRP90104.1"/>
    <property type="molecule type" value="Genomic_DNA"/>
</dbReference>
<dbReference type="Pfam" id="PF00156">
    <property type="entry name" value="Pribosyltran"/>
    <property type="match status" value="1"/>
</dbReference>
<comment type="caution">
    <text evidence="3">The sequence shown here is derived from an EMBL/GenBank/DDBJ whole genome shotgun (WGS) entry which is preliminary data.</text>
</comment>
<name>A0A2S9XB74_9BACT</name>
<organism evidence="3 4">
    <name type="scientific">Enhygromyxa salina</name>
    <dbReference type="NCBI Taxonomy" id="215803"/>
    <lineage>
        <taxon>Bacteria</taxon>
        <taxon>Pseudomonadati</taxon>
        <taxon>Myxococcota</taxon>
        <taxon>Polyangia</taxon>
        <taxon>Nannocystales</taxon>
        <taxon>Nannocystaceae</taxon>
        <taxon>Enhygromyxa</taxon>
    </lineage>
</organism>
<dbReference type="InterPro" id="IPR029057">
    <property type="entry name" value="PRTase-like"/>
</dbReference>
<comment type="similarity">
    <text evidence="1">Belongs to the ComF/GntX family.</text>
</comment>
<sequence length="216" mass="23899">MWLSLFPPICLGCGVLLRHDLPLALCSRCRPRQARLPPSLAEDLRIRAVWTYEGPLARAVVALKFNGALALAGPLGRLLADDPRLVEDPEGQPIELVVPTPLHWRRRLARGFDQSEELARWALRHANARHGWAPALGRRVLTRARATRPQTELDAPARERNVEGAFVVKRPELVRDRRVLVLDDVTTTGATTRACMRALDEAGAASVSALTLLRAV</sequence>
<evidence type="ECO:0000313" key="3">
    <source>
        <dbReference type="EMBL" id="PRP90104.1"/>
    </source>
</evidence>
<evidence type="ECO:0000256" key="1">
    <source>
        <dbReference type="ARBA" id="ARBA00008007"/>
    </source>
</evidence>
<accession>A0A2S9XB74</accession>
<dbReference type="InterPro" id="IPR051910">
    <property type="entry name" value="ComF/GntX_DNA_util-trans"/>
</dbReference>
<protein>
    <submittedName>
        <fullName evidence="3">DNA utilization protein GntX</fullName>
    </submittedName>
</protein>
<dbReference type="RefSeq" id="WP_106395912.1">
    <property type="nucleotide sequence ID" value="NZ_PVNK01000294.1"/>
</dbReference>
<dbReference type="InterPro" id="IPR000836">
    <property type="entry name" value="PRTase_dom"/>
</dbReference>
<gene>
    <name evidence="3" type="ORF">ENSA5_67770</name>
</gene>
<dbReference type="PANTHER" id="PTHR47505">
    <property type="entry name" value="DNA UTILIZATION PROTEIN YHGH"/>
    <property type="match status" value="1"/>
</dbReference>
<dbReference type="Proteomes" id="UP000237968">
    <property type="component" value="Unassembled WGS sequence"/>
</dbReference>
<evidence type="ECO:0000313" key="4">
    <source>
        <dbReference type="Proteomes" id="UP000237968"/>
    </source>
</evidence>